<keyword evidence="1" id="KW-0472">Membrane</keyword>
<dbReference type="STRING" id="1797529.A2570_03725"/>
<feature type="transmembrane region" description="Helical" evidence="1">
    <location>
        <begin position="40"/>
        <end position="59"/>
    </location>
</feature>
<feature type="transmembrane region" description="Helical" evidence="1">
    <location>
        <begin position="120"/>
        <end position="143"/>
    </location>
</feature>
<protein>
    <recommendedName>
        <fullName evidence="2">CAAX prenyl protease 2/Lysostaphin resistance protein A-like domain-containing protein</fullName>
    </recommendedName>
</protein>
<comment type="caution">
    <text evidence="3">The sequence shown here is derived from an EMBL/GenBank/DDBJ whole genome shotgun (WGS) entry which is preliminary data.</text>
</comment>
<feature type="transmembrane region" description="Helical" evidence="1">
    <location>
        <begin position="12"/>
        <end position="34"/>
    </location>
</feature>
<sequence length="220" mass="25859">MTSKKTRLLLSLYQNKLFLVIETGFLILFPLFLLQFKPELLYLRKLVMLFSLLYIWFVMKTQEISLRRIGLTTKNLVDSFKPLFIVIILVAISVALFISFNLHSHFLFIEQVANETQYKPLFVILLGTLLSAFLQEIIFRGYYISRLELISKNRFFLTLWPTIIFSLIHIPFNNITLVIFTFILGVIYANNFLKYRNLISLIISHAILIAILLLQMSLIW</sequence>
<feature type="transmembrane region" description="Helical" evidence="1">
    <location>
        <begin position="80"/>
        <end position="100"/>
    </location>
</feature>
<keyword evidence="1" id="KW-0812">Transmembrane</keyword>
<organism evidence="3 4">
    <name type="scientific">Candidatus Brennerbacteria bacterium RIFOXYD1_FULL_41_16</name>
    <dbReference type="NCBI Taxonomy" id="1797529"/>
    <lineage>
        <taxon>Bacteria</taxon>
        <taxon>Candidatus Brenneribacteriota</taxon>
    </lineage>
</organism>
<evidence type="ECO:0000259" key="2">
    <source>
        <dbReference type="Pfam" id="PF02517"/>
    </source>
</evidence>
<feature type="transmembrane region" description="Helical" evidence="1">
    <location>
        <begin position="155"/>
        <end position="187"/>
    </location>
</feature>
<accession>A0A1G1XM07</accession>
<evidence type="ECO:0000313" key="3">
    <source>
        <dbReference type="EMBL" id="OGY40357.1"/>
    </source>
</evidence>
<dbReference type="GO" id="GO:0004175">
    <property type="term" value="F:endopeptidase activity"/>
    <property type="evidence" value="ECO:0007669"/>
    <property type="project" value="UniProtKB-ARBA"/>
</dbReference>
<reference evidence="3 4" key="1">
    <citation type="journal article" date="2016" name="Nat. Commun.">
        <title>Thousands of microbial genomes shed light on interconnected biogeochemical processes in an aquifer system.</title>
        <authorList>
            <person name="Anantharaman K."/>
            <person name="Brown C.T."/>
            <person name="Hug L.A."/>
            <person name="Sharon I."/>
            <person name="Castelle C.J."/>
            <person name="Probst A.J."/>
            <person name="Thomas B.C."/>
            <person name="Singh A."/>
            <person name="Wilkins M.J."/>
            <person name="Karaoz U."/>
            <person name="Brodie E.L."/>
            <person name="Williams K.H."/>
            <person name="Hubbard S.S."/>
            <person name="Banfield J.F."/>
        </authorList>
    </citation>
    <scope>NUCLEOTIDE SEQUENCE [LARGE SCALE GENOMIC DNA]</scope>
</reference>
<gene>
    <name evidence="3" type="ORF">A2570_03725</name>
</gene>
<dbReference type="AlphaFoldDB" id="A0A1G1XM07"/>
<keyword evidence="1" id="KW-1133">Transmembrane helix</keyword>
<feature type="transmembrane region" description="Helical" evidence="1">
    <location>
        <begin position="199"/>
        <end position="219"/>
    </location>
</feature>
<dbReference type="InterPro" id="IPR003675">
    <property type="entry name" value="Rce1/LyrA-like_dom"/>
</dbReference>
<dbReference type="Pfam" id="PF02517">
    <property type="entry name" value="Rce1-like"/>
    <property type="match status" value="1"/>
</dbReference>
<evidence type="ECO:0000256" key="1">
    <source>
        <dbReference type="SAM" id="Phobius"/>
    </source>
</evidence>
<dbReference type="Proteomes" id="UP000178570">
    <property type="component" value="Unassembled WGS sequence"/>
</dbReference>
<name>A0A1G1XM07_9BACT</name>
<feature type="domain" description="CAAX prenyl protease 2/Lysostaphin resistance protein A-like" evidence="2">
    <location>
        <begin position="120"/>
        <end position="207"/>
    </location>
</feature>
<evidence type="ECO:0000313" key="4">
    <source>
        <dbReference type="Proteomes" id="UP000178570"/>
    </source>
</evidence>
<dbReference type="EMBL" id="MHHY01000009">
    <property type="protein sequence ID" value="OGY40357.1"/>
    <property type="molecule type" value="Genomic_DNA"/>
</dbReference>
<proteinExistence type="predicted"/>
<dbReference type="GO" id="GO:0080120">
    <property type="term" value="P:CAAX-box protein maturation"/>
    <property type="evidence" value="ECO:0007669"/>
    <property type="project" value="UniProtKB-ARBA"/>
</dbReference>